<accession>A0ABV8AV29</accession>
<evidence type="ECO:0000256" key="4">
    <source>
        <dbReference type="ARBA" id="ARBA00022825"/>
    </source>
</evidence>
<reference evidence="8" key="1">
    <citation type="journal article" date="2019" name="Int. J. Syst. Evol. Microbiol.">
        <title>The Global Catalogue of Microorganisms (GCM) 10K type strain sequencing project: providing services to taxonomists for standard genome sequencing and annotation.</title>
        <authorList>
            <consortium name="The Broad Institute Genomics Platform"/>
            <consortium name="The Broad Institute Genome Sequencing Center for Infectious Disease"/>
            <person name="Wu L."/>
            <person name="Ma J."/>
        </authorList>
    </citation>
    <scope>NUCLEOTIDE SEQUENCE [LARGE SCALE GENOMIC DNA]</scope>
    <source>
        <strain evidence="8">CCUG 60523</strain>
    </source>
</reference>
<dbReference type="InterPro" id="IPR000209">
    <property type="entry name" value="Peptidase_S8/S53_dom"/>
</dbReference>
<dbReference type="InterPro" id="IPR050131">
    <property type="entry name" value="Peptidase_S8_subtilisin-like"/>
</dbReference>
<dbReference type="Proteomes" id="UP001595805">
    <property type="component" value="Unassembled WGS sequence"/>
</dbReference>
<sequence length="538" mass="58722">MLSNFALAQNRYAVYYKFKPQETFTLSNPQEYLTQEALTRRAKEGVSVDSLDLPVSSKYVSEVEAASEYILYHSKWFNASIAVLSDEAVETVSALPFVEKVEFIAPGFVTRPNARMRNRLFASVTLTTCSDENKRTLGTNETPFDFQNELLGIPEMHEEGLRGAGVTIAVFDAGFPGVNNMPSLSHLFSKGQLVANSDVVRPWSVDVFADNQHGTNVFSLIASDDPELLQGGAPDANFILVITEDDNSEYRIEEYNWVRGAEYADSLGTDIIQSSVGYWDFDDPSMNYSVEDMDGQTAIITKGAQIASDKGILVVNSSGNYGSGESSLVAPADARGVLSIGATTSDLSAASFSSRGPTGDGRMKPDLATFGSGVALLRSNGSLGFANGTSFSAPQITSLAAGLMQGRPEWTKDELIENLLRSGSQADDPDNILGFGIPNFYKAYYGEILSVEGPTEELVWKVYPNPVEANELSILIGNELSTRVTLIDMSGRRVVSQELNRASVREPYKLSLDLVRPGIYVIEAIDGRQVRQMKIFRK</sequence>
<proteinExistence type="inferred from homology"/>
<dbReference type="InterPro" id="IPR015500">
    <property type="entry name" value="Peptidase_S8_subtilisin-rel"/>
</dbReference>
<dbReference type="Gene3D" id="3.40.50.200">
    <property type="entry name" value="Peptidase S8/S53 domain"/>
    <property type="match status" value="1"/>
</dbReference>
<dbReference type="Pfam" id="PF00082">
    <property type="entry name" value="Peptidase_S8"/>
    <property type="match status" value="1"/>
</dbReference>
<name>A0ABV8AV29_9BACT</name>
<dbReference type="EMBL" id="JBHRZS010000007">
    <property type="protein sequence ID" value="MFC3881480.1"/>
    <property type="molecule type" value="Genomic_DNA"/>
</dbReference>
<keyword evidence="3 5" id="KW-0378">Hydrolase</keyword>
<dbReference type="NCBIfam" id="TIGR04183">
    <property type="entry name" value="Por_Secre_tail"/>
    <property type="match status" value="1"/>
</dbReference>
<comment type="caution">
    <text evidence="7">The sequence shown here is derived from an EMBL/GenBank/DDBJ whole genome shotgun (WGS) entry which is preliminary data.</text>
</comment>
<keyword evidence="2 5" id="KW-0645">Protease</keyword>
<dbReference type="InterPro" id="IPR036852">
    <property type="entry name" value="Peptidase_S8/S53_dom_sf"/>
</dbReference>
<dbReference type="PRINTS" id="PR00723">
    <property type="entry name" value="SUBTILISIN"/>
</dbReference>
<dbReference type="PANTHER" id="PTHR43806:SF67">
    <property type="entry name" value="EGF-LIKE DOMAIN-CONTAINING PROTEIN"/>
    <property type="match status" value="1"/>
</dbReference>
<evidence type="ECO:0000256" key="1">
    <source>
        <dbReference type="ARBA" id="ARBA00011073"/>
    </source>
</evidence>
<evidence type="ECO:0000313" key="8">
    <source>
        <dbReference type="Proteomes" id="UP001595805"/>
    </source>
</evidence>
<feature type="active site" description="Charge relay system" evidence="5">
    <location>
        <position position="390"/>
    </location>
</feature>
<evidence type="ECO:0000313" key="7">
    <source>
        <dbReference type="EMBL" id="MFC3881480.1"/>
    </source>
</evidence>
<evidence type="ECO:0000256" key="2">
    <source>
        <dbReference type="ARBA" id="ARBA00022670"/>
    </source>
</evidence>
<comment type="similarity">
    <text evidence="1 5">Belongs to the peptidase S8 family.</text>
</comment>
<evidence type="ECO:0000259" key="6">
    <source>
        <dbReference type="Pfam" id="PF00082"/>
    </source>
</evidence>
<dbReference type="CDD" id="cd07493">
    <property type="entry name" value="Peptidases_S8_9"/>
    <property type="match status" value="1"/>
</dbReference>
<dbReference type="InterPro" id="IPR017317">
    <property type="entry name" value="Pept_S8_subtilisin_bacteroid-2"/>
</dbReference>
<evidence type="ECO:0000256" key="5">
    <source>
        <dbReference type="PROSITE-ProRule" id="PRU01240"/>
    </source>
</evidence>
<dbReference type="PROSITE" id="PS51892">
    <property type="entry name" value="SUBTILASE"/>
    <property type="match status" value="1"/>
</dbReference>
<keyword evidence="4 5" id="KW-0720">Serine protease</keyword>
<dbReference type="PANTHER" id="PTHR43806">
    <property type="entry name" value="PEPTIDASE S8"/>
    <property type="match status" value="1"/>
</dbReference>
<feature type="domain" description="Peptidase S8/S53" evidence="6">
    <location>
        <begin position="163"/>
        <end position="436"/>
    </location>
</feature>
<dbReference type="PIRSF" id="PIRSF037903">
    <property type="entry name" value="Subtilisin_rel_GFO_2223"/>
    <property type="match status" value="1"/>
</dbReference>
<feature type="active site" description="Charge relay system" evidence="5">
    <location>
        <position position="172"/>
    </location>
</feature>
<keyword evidence="8" id="KW-1185">Reference proteome</keyword>
<evidence type="ECO:0000256" key="3">
    <source>
        <dbReference type="ARBA" id="ARBA00022801"/>
    </source>
</evidence>
<gene>
    <name evidence="7" type="ORF">ACFOSV_14900</name>
</gene>
<dbReference type="InterPro" id="IPR026444">
    <property type="entry name" value="Secre_tail"/>
</dbReference>
<feature type="active site" description="Charge relay system" evidence="5">
    <location>
        <position position="213"/>
    </location>
</feature>
<organism evidence="7 8">
    <name type="scientific">Algoriphagus namhaensis</name>
    <dbReference type="NCBI Taxonomy" id="915353"/>
    <lineage>
        <taxon>Bacteria</taxon>
        <taxon>Pseudomonadati</taxon>
        <taxon>Bacteroidota</taxon>
        <taxon>Cytophagia</taxon>
        <taxon>Cytophagales</taxon>
        <taxon>Cyclobacteriaceae</taxon>
        <taxon>Algoriphagus</taxon>
    </lineage>
</organism>
<dbReference type="SUPFAM" id="SSF52743">
    <property type="entry name" value="Subtilisin-like"/>
    <property type="match status" value="1"/>
</dbReference>
<protein>
    <submittedName>
        <fullName evidence="7">S8 family serine peptidase</fullName>
    </submittedName>
</protein>